<evidence type="ECO:0000313" key="7">
    <source>
        <dbReference type="EMBL" id="MBM7614823.1"/>
    </source>
</evidence>
<dbReference type="EMBL" id="JAFBEE010000007">
    <property type="protein sequence ID" value="MBM7614823.1"/>
    <property type="molecule type" value="Genomic_DNA"/>
</dbReference>
<dbReference type="Gene3D" id="3.40.190.10">
    <property type="entry name" value="Periplasmic binding protein-like II"/>
    <property type="match status" value="1"/>
</dbReference>
<dbReference type="InterPro" id="IPR030678">
    <property type="entry name" value="Peptide/Ni-bd"/>
</dbReference>
<dbReference type="PIRSF" id="PIRSF002741">
    <property type="entry name" value="MppA"/>
    <property type="match status" value="1"/>
</dbReference>
<reference evidence="7 8" key="1">
    <citation type="submission" date="2021-01" db="EMBL/GenBank/DDBJ databases">
        <title>Genomic Encyclopedia of Type Strains, Phase IV (KMG-IV): sequencing the most valuable type-strain genomes for metagenomic binning, comparative biology and taxonomic classification.</title>
        <authorList>
            <person name="Goeker M."/>
        </authorList>
    </citation>
    <scope>NUCLEOTIDE SEQUENCE [LARGE SCALE GENOMIC DNA]</scope>
    <source>
        <strain evidence="7 8">DSM 25890</strain>
    </source>
</reference>
<evidence type="ECO:0000313" key="8">
    <source>
        <dbReference type="Proteomes" id="UP001314796"/>
    </source>
</evidence>
<feature type="signal peptide" evidence="5">
    <location>
        <begin position="1"/>
        <end position="28"/>
    </location>
</feature>
<dbReference type="PROSITE" id="PS51257">
    <property type="entry name" value="PROKAR_LIPOPROTEIN"/>
    <property type="match status" value="1"/>
</dbReference>
<keyword evidence="3" id="KW-0813">Transport</keyword>
<evidence type="ECO:0000256" key="4">
    <source>
        <dbReference type="ARBA" id="ARBA00022729"/>
    </source>
</evidence>
<dbReference type="PANTHER" id="PTHR30290:SF9">
    <property type="entry name" value="OLIGOPEPTIDE-BINDING PROTEIN APPA"/>
    <property type="match status" value="1"/>
</dbReference>
<dbReference type="InterPro" id="IPR039424">
    <property type="entry name" value="SBP_5"/>
</dbReference>
<proteinExistence type="inferred from homology"/>
<keyword evidence="8" id="KW-1185">Reference proteome</keyword>
<dbReference type="InterPro" id="IPR023765">
    <property type="entry name" value="SBP_5_CS"/>
</dbReference>
<dbReference type="RefSeq" id="WP_204401414.1">
    <property type="nucleotide sequence ID" value="NZ_JAFBEE010000007.1"/>
</dbReference>
<dbReference type="Gene3D" id="3.10.105.10">
    <property type="entry name" value="Dipeptide-binding Protein, Domain 3"/>
    <property type="match status" value="1"/>
</dbReference>
<evidence type="ECO:0000259" key="6">
    <source>
        <dbReference type="Pfam" id="PF00496"/>
    </source>
</evidence>
<feature type="chain" id="PRO_5046389065" evidence="5">
    <location>
        <begin position="29"/>
        <end position="544"/>
    </location>
</feature>
<dbReference type="InterPro" id="IPR000914">
    <property type="entry name" value="SBP_5_dom"/>
</dbReference>
<dbReference type="SUPFAM" id="SSF53850">
    <property type="entry name" value="Periplasmic binding protein-like II"/>
    <property type="match status" value="1"/>
</dbReference>
<sequence length="544" mass="61795">MKKRKYSLIILSLILALLVSGCTNQVQQDNPTPENEAVVENQQPAEGGNLKLSVTRFNTANPLFNSNRSLQQMQHLIYEGLVTFNEQLDVEPLLAKSWKIAGDGQSVNFTLRDDVKWHDGQYFTAEDVVFTYQVIKGNIKDVQGLSIYRMSLQQISDMRVEEDGTLKVTFTRPFSNGLEVMSFPIIPKHLFGGAKVAELTNENFPIIGTGPYELEDHQRMKSLKLKKNANYWGDKPYIDTVEVAIVPDTEAQLSLFENGELDFARPVSIDWGIYSDKKNVNVYEFVSNNYEFIGFNFKNGLLQNLNVRKAFAYGIDRHKMVKNIYLDHATVAEVPINPQSWLYDEAGLQYGYDVETAKKTLDEAGFTLGENAGVRSNEEGDQLSFKLVTNQGNLLREKTAYLIQEEMAAVGIELEVVFLEWEAFNEAITKGDYDIVLGGWELAHVPDLSFAFHSSRIGETNFISYSNETMDVLLEEAFKSPNREAKLKHYQALQKHIVSDLPYFSLFFQNDGILVKDHVKGDKGPNSFDVFKNINEWYINTKAE</sequence>
<feature type="domain" description="Solute-binding protein family 5" evidence="6">
    <location>
        <begin position="90"/>
        <end position="446"/>
    </location>
</feature>
<name>A0ABS2NPF1_9FIRM</name>
<dbReference type="PANTHER" id="PTHR30290">
    <property type="entry name" value="PERIPLASMIC BINDING COMPONENT OF ABC TRANSPORTER"/>
    <property type="match status" value="1"/>
</dbReference>
<evidence type="ECO:0000256" key="1">
    <source>
        <dbReference type="ARBA" id="ARBA00004193"/>
    </source>
</evidence>
<evidence type="ECO:0000256" key="2">
    <source>
        <dbReference type="ARBA" id="ARBA00005695"/>
    </source>
</evidence>
<comment type="subcellular location">
    <subcellularLocation>
        <location evidence="1">Cell membrane</location>
        <topology evidence="1">Lipid-anchor</topology>
    </subcellularLocation>
</comment>
<dbReference type="PROSITE" id="PS01040">
    <property type="entry name" value="SBP_BACTERIAL_5"/>
    <property type="match status" value="1"/>
</dbReference>
<evidence type="ECO:0000256" key="3">
    <source>
        <dbReference type="ARBA" id="ARBA00022448"/>
    </source>
</evidence>
<accession>A0ABS2NPF1</accession>
<dbReference type="Pfam" id="PF00496">
    <property type="entry name" value="SBP_bac_5"/>
    <property type="match status" value="1"/>
</dbReference>
<evidence type="ECO:0000256" key="5">
    <source>
        <dbReference type="SAM" id="SignalP"/>
    </source>
</evidence>
<dbReference type="Gene3D" id="3.90.76.10">
    <property type="entry name" value="Dipeptide-binding Protein, Domain 1"/>
    <property type="match status" value="1"/>
</dbReference>
<dbReference type="Proteomes" id="UP001314796">
    <property type="component" value="Unassembled WGS sequence"/>
</dbReference>
<comment type="caution">
    <text evidence="7">The sequence shown here is derived from an EMBL/GenBank/DDBJ whole genome shotgun (WGS) entry which is preliminary data.</text>
</comment>
<keyword evidence="4 5" id="KW-0732">Signal</keyword>
<protein>
    <submittedName>
        <fullName evidence="7">Peptide/nickel transport system substrate-binding protein</fullName>
    </submittedName>
</protein>
<gene>
    <name evidence="7" type="ORF">JOC73_001342</name>
</gene>
<organism evidence="7 8">
    <name type="scientific">Alkaliphilus hydrothermalis</name>
    <dbReference type="NCBI Taxonomy" id="1482730"/>
    <lineage>
        <taxon>Bacteria</taxon>
        <taxon>Bacillati</taxon>
        <taxon>Bacillota</taxon>
        <taxon>Clostridia</taxon>
        <taxon>Peptostreptococcales</taxon>
        <taxon>Natronincolaceae</taxon>
        <taxon>Alkaliphilus</taxon>
    </lineage>
</organism>
<dbReference type="CDD" id="cd08513">
    <property type="entry name" value="PBP2_thermophilic_Hb8_like"/>
    <property type="match status" value="1"/>
</dbReference>
<comment type="similarity">
    <text evidence="2">Belongs to the bacterial solute-binding protein 5 family.</text>
</comment>